<organism evidence="1 2">
    <name type="scientific">Liquidambar formosana</name>
    <name type="common">Formosan gum</name>
    <dbReference type="NCBI Taxonomy" id="63359"/>
    <lineage>
        <taxon>Eukaryota</taxon>
        <taxon>Viridiplantae</taxon>
        <taxon>Streptophyta</taxon>
        <taxon>Embryophyta</taxon>
        <taxon>Tracheophyta</taxon>
        <taxon>Spermatophyta</taxon>
        <taxon>Magnoliopsida</taxon>
        <taxon>eudicotyledons</taxon>
        <taxon>Gunneridae</taxon>
        <taxon>Pentapetalae</taxon>
        <taxon>Saxifragales</taxon>
        <taxon>Altingiaceae</taxon>
        <taxon>Liquidambar</taxon>
    </lineage>
</organism>
<proteinExistence type="predicted"/>
<keyword evidence="2" id="KW-1185">Reference proteome</keyword>
<dbReference type="EMBL" id="JBBPBK010000011">
    <property type="protein sequence ID" value="KAK9274867.1"/>
    <property type="molecule type" value="Genomic_DNA"/>
</dbReference>
<name>A0AAP0WNH0_LIQFO</name>
<reference evidence="1 2" key="1">
    <citation type="journal article" date="2024" name="Plant J.">
        <title>Genome sequences and population genomics reveal climatic adaptation and genomic divergence between two closely related sweetgum species.</title>
        <authorList>
            <person name="Xu W.Q."/>
            <person name="Ren C.Q."/>
            <person name="Zhang X.Y."/>
            <person name="Comes H.P."/>
            <person name="Liu X.H."/>
            <person name="Li Y.G."/>
            <person name="Kettle C.J."/>
            <person name="Jalonen R."/>
            <person name="Gaisberger H."/>
            <person name="Ma Y.Z."/>
            <person name="Qiu Y.X."/>
        </authorList>
    </citation>
    <scope>NUCLEOTIDE SEQUENCE [LARGE SCALE GENOMIC DNA]</scope>
    <source>
        <strain evidence="1">Hangzhou</strain>
    </source>
</reference>
<comment type="caution">
    <text evidence="1">The sequence shown here is derived from an EMBL/GenBank/DDBJ whole genome shotgun (WGS) entry which is preliminary data.</text>
</comment>
<evidence type="ECO:0000313" key="2">
    <source>
        <dbReference type="Proteomes" id="UP001415857"/>
    </source>
</evidence>
<sequence length="112" mass="12213">MDQEFRGSSSLLRADCEHRRNSNILGEWKGCSVCLGNVNTYKEVLLQQVAEKSKSFNGLETSGINGVRHQLSVNSSSHKRTSFQHLSGVGPNEGFVLSKPVGGALYPSSRCD</sequence>
<evidence type="ECO:0000313" key="1">
    <source>
        <dbReference type="EMBL" id="KAK9274867.1"/>
    </source>
</evidence>
<dbReference type="Proteomes" id="UP001415857">
    <property type="component" value="Unassembled WGS sequence"/>
</dbReference>
<gene>
    <name evidence="1" type="ORF">L1049_022121</name>
</gene>
<accession>A0AAP0WNH0</accession>
<dbReference type="AlphaFoldDB" id="A0AAP0WNH0"/>
<protein>
    <submittedName>
        <fullName evidence="1">Uncharacterized protein</fullName>
    </submittedName>
</protein>